<reference evidence="1 2" key="1">
    <citation type="submission" date="2021-04" db="EMBL/GenBank/DDBJ databases">
        <title>The Hidden Diversity of Double-Stranded DNA Phages in the Symbiotic Bacterium Rhizobium.</title>
        <authorList>
            <person name="Santamaria R.I."/>
            <person name="Bustos P."/>
            <person name="Cauwenberghe J.V."/>
            <person name="Gonzalez V."/>
        </authorList>
    </citation>
    <scope>NUCLEOTIDE SEQUENCE [LARGE SCALE GENOMIC DNA]</scope>
</reference>
<dbReference type="GeneID" id="77934306"/>
<sequence length="74" mass="8130">MSAIIRFRKAVDRKFISLRAEQIKGIEDVTGKLSEEGEQQDLVLLITDIGSFPVDESSNKVLALLEAAGQTVIK</sequence>
<proteinExistence type="predicted"/>
<evidence type="ECO:0000313" key="1">
    <source>
        <dbReference type="EMBL" id="QXV74359.1"/>
    </source>
</evidence>
<dbReference type="EMBL" id="MW980066">
    <property type="protein sequence ID" value="QXV74359.1"/>
    <property type="molecule type" value="Genomic_DNA"/>
</dbReference>
<evidence type="ECO:0000313" key="2">
    <source>
        <dbReference type="Proteomes" id="UP000828420"/>
    </source>
</evidence>
<dbReference type="RefSeq" id="YP_010658360.1">
    <property type="nucleotide sequence ID" value="NC_070856.1"/>
</dbReference>
<name>A0AAE7VMC3_9CAUD</name>
<accession>A0AAE7VMC3</accession>
<dbReference type="Proteomes" id="UP000828420">
    <property type="component" value="Segment"/>
</dbReference>
<protein>
    <submittedName>
        <fullName evidence="1">Uncharacterized protein</fullName>
    </submittedName>
</protein>
<keyword evidence="2" id="KW-1185">Reference proteome</keyword>
<organism evidence="1 2">
    <name type="scientific">Rhizobium phage RHEph16</name>
    <dbReference type="NCBI Taxonomy" id="2836132"/>
    <lineage>
        <taxon>Viruses</taxon>
        <taxon>Duplodnaviria</taxon>
        <taxon>Heunggongvirae</taxon>
        <taxon>Uroviricota</taxon>
        <taxon>Caudoviricetes</taxon>
        <taxon>Schitoviridae</taxon>
        <taxon>Demetervirinae</taxon>
        <taxon>Acanvirus</taxon>
        <taxon>Acanvirus Rheph16</taxon>
    </lineage>
</organism>
<dbReference type="KEGG" id="vg:77934306"/>